<dbReference type="Proteomes" id="UP000193922">
    <property type="component" value="Unassembled WGS sequence"/>
</dbReference>
<protein>
    <recommendedName>
        <fullName evidence="4">HAD-like protein</fullName>
    </recommendedName>
</protein>
<evidence type="ECO:0008006" key="4">
    <source>
        <dbReference type="Google" id="ProtNLM"/>
    </source>
</evidence>
<proteinExistence type="predicted"/>
<dbReference type="Gene3D" id="3.90.1470.20">
    <property type="match status" value="1"/>
</dbReference>
<dbReference type="EMBL" id="MCFD01000002">
    <property type="protein sequence ID" value="ORX72616.1"/>
    <property type="molecule type" value="Genomic_DNA"/>
</dbReference>
<dbReference type="OrthoDB" id="2342176at2759"/>
<dbReference type="InterPro" id="IPR006384">
    <property type="entry name" value="HAD_hydro_PyrdxlP_Pase-like"/>
</dbReference>
<reference evidence="2 3" key="1">
    <citation type="submission" date="2016-07" db="EMBL/GenBank/DDBJ databases">
        <title>Pervasive Adenine N6-methylation of Active Genes in Fungi.</title>
        <authorList>
            <consortium name="DOE Joint Genome Institute"/>
            <person name="Mondo S.J."/>
            <person name="Dannebaum R.O."/>
            <person name="Kuo R.C."/>
            <person name="Labutti K."/>
            <person name="Haridas S."/>
            <person name="Kuo A."/>
            <person name="Salamov A."/>
            <person name="Ahrendt S.R."/>
            <person name="Lipzen A."/>
            <person name="Sullivan W."/>
            <person name="Andreopoulos W.B."/>
            <person name="Clum A."/>
            <person name="Lindquist E."/>
            <person name="Daum C."/>
            <person name="Ramamoorthy G.K."/>
            <person name="Gryganskyi A."/>
            <person name="Culley D."/>
            <person name="Magnuson J.K."/>
            <person name="James T.Y."/>
            <person name="O'Malley M.A."/>
            <person name="Stajich J.E."/>
            <person name="Spatafora J.W."/>
            <person name="Visel A."/>
            <person name="Grigoriev I.V."/>
        </authorList>
    </citation>
    <scope>NUCLEOTIDE SEQUENCE [LARGE SCALE GENOMIC DNA]</scope>
    <source>
        <strain evidence="2 3">ATCC 12442</strain>
    </source>
</reference>
<dbReference type="GO" id="GO:0016791">
    <property type="term" value="F:phosphatase activity"/>
    <property type="evidence" value="ECO:0007669"/>
    <property type="project" value="InterPro"/>
</dbReference>
<sequence>MPAIPVLRSPKIIVMSDFDGTIALDDTGNVICDYCISTKRREAIDSQYLSGKITWRQRQEQCWNPIKMPWIQAVSLLKDCRVDPYFSQVISWCAEHNVPFGVVSAGMQNLIQLVFKRNLTQQELSYLEVFSNTAEIGKNDKWTVTFADDSDLGHDKARTIEKVKERYQVTPKVVYLGDGVSDVASAKRADYLFARRGLDLDKWCIENNVAHEAFDDFAYVAKRLEEINQEL</sequence>
<comment type="caution">
    <text evidence="2">The sequence shown here is derived from an EMBL/GenBank/DDBJ whole genome shotgun (WGS) entry which is preliminary data.</text>
</comment>
<dbReference type="GeneID" id="63808733"/>
<dbReference type="NCBIfam" id="TIGR01488">
    <property type="entry name" value="HAD-SF-IB"/>
    <property type="match status" value="1"/>
</dbReference>
<evidence type="ECO:0000313" key="2">
    <source>
        <dbReference type="EMBL" id="ORX72616.1"/>
    </source>
</evidence>
<gene>
    <name evidence="2" type="ORF">DL89DRAFT_80059</name>
</gene>
<dbReference type="Pfam" id="PF12710">
    <property type="entry name" value="HAD"/>
    <property type="match status" value="1"/>
</dbReference>
<dbReference type="SUPFAM" id="SSF56784">
    <property type="entry name" value="HAD-like"/>
    <property type="match status" value="1"/>
</dbReference>
<dbReference type="PANTHER" id="PTHR28181:SF2">
    <property type="entry name" value="PHOSPHORIC MONOESTER HYDROLASE"/>
    <property type="match status" value="1"/>
</dbReference>
<dbReference type="InterPro" id="IPR050849">
    <property type="entry name" value="HAD-like_hydrolase_phosphatase"/>
</dbReference>
<keyword evidence="3" id="KW-1185">Reference proteome</keyword>
<keyword evidence="1" id="KW-0378">Hydrolase</keyword>
<dbReference type="InterPro" id="IPR036412">
    <property type="entry name" value="HAD-like_sf"/>
</dbReference>
<evidence type="ECO:0000256" key="1">
    <source>
        <dbReference type="ARBA" id="ARBA00022801"/>
    </source>
</evidence>
<name>A0A1Y1WHB1_9FUNG</name>
<dbReference type="AlphaFoldDB" id="A0A1Y1WHB1"/>
<dbReference type="InterPro" id="IPR023214">
    <property type="entry name" value="HAD_sf"/>
</dbReference>
<dbReference type="PANTHER" id="PTHR28181">
    <property type="entry name" value="UPF0655 PROTEIN YCR015C"/>
    <property type="match status" value="1"/>
</dbReference>
<evidence type="ECO:0000313" key="3">
    <source>
        <dbReference type="Proteomes" id="UP000193922"/>
    </source>
</evidence>
<dbReference type="STRING" id="61395.A0A1Y1WHB1"/>
<accession>A0A1Y1WHB1</accession>
<dbReference type="RefSeq" id="XP_040745956.1">
    <property type="nucleotide sequence ID" value="XM_040892085.1"/>
</dbReference>
<organism evidence="2 3">
    <name type="scientific">Linderina pennispora</name>
    <dbReference type="NCBI Taxonomy" id="61395"/>
    <lineage>
        <taxon>Eukaryota</taxon>
        <taxon>Fungi</taxon>
        <taxon>Fungi incertae sedis</taxon>
        <taxon>Zoopagomycota</taxon>
        <taxon>Kickxellomycotina</taxon>
        <taxon>Kickxellomycetes</taxon>
        <taxon>Kickxellales</taxon>
        <taxon>Kickxellaceae</taxon>
        <taxon>Linderina</taxon>
    </lineage>
</organism>
<dbReference type="NCBIfam" id="TIGR01489">
    <property type="entry name" value="DKMTPPase-SF"/>
    <property type="match status" value="1"/>
</dbReference>
<dbReference type="Gene3D" id="3.40.50.1000">
    <property type="entry name" value="HAD superfamily/HAD-like"/>
    <property type="match status" value="1"/>
</dbReference>